<feature type="repeat" description="ANK" evidence="1">
    <location>
        <begin position="155"/>
        <end position="177"/>
    </location>
</feature>
<feature type="domain" description="PGG" evidence="4">
    <location>
        <begin position="603"/>
        <end position="637"/>
    </location>
</feature>
<feature type="coiled-coil region" evidence="2">
    <location>
        <begin position="331"/>
        <end position="368"/>
    </location>
</feature>
<dbReference type="PANTHER" id="PTHR24177">
    <property type="entry name" value="CASKIN"/>
    <property type="match status" value="1"/>
</dbReference>
<keyword evidence="1" id="KW-0040">ANK repeat</keyword>
<keyword evidence="3" id="KW-0812">Transmembrane</keyword>
<keyword evidence="3" id="KW-1133">Transmembrane helix</keyword>
<dbReference type="PANTHER" id="PTHR24177:SF329">
    <property type="entry name" value="ANKYRIN REPEAT PROTEIN"/>
    <property type="match status" value="1"/>
</dbReference>
<feature type="transmembrane region" description="Helical" evidence="3">
    <location>
        <begin position="691"/>
        <end position="709"/>
    </location>
</feature>
<dbReference type="Proteomes" id="UP001054252">
    <property type="component" value="Unassembled WGS sequence"/>
</dbReference>
<sequence length="719" mass="81107">MEIVAPHASVIVPEVLKRNNYKRWSIFMQHYLESQDLGDVVELSQLPAERNMGREWIKKNALALYAIKISCGEEMFDQIKEMNSAKDVWSLLANMHKHADQDIVEHPPEKRTGPGNLTDSLYETLTNAISNGDLGQVRKFFGENSNPRSARIFENGYTALHFAVYNGKSKIVDYLIKYKLSKQDLETKDDSGSTALSIAACYGVEISIVQSLVRKNDNLLTIPDEDGKIPVELACSTIQEDLIHYLYLETPLESLNVDTSAYILHECLIRKMFGMSVKAHVIKKDKHRSCVEKMQDFFQPFTEGIQQRLRSCSETFQLMGQEILDCMQPRIQENEETNQKNQQMIQETEETNLENQQTVQEIEQTNQETNGDIQELPFIAKCGFAVGITVEMLLMLVALGIPIVLALRLLVSLLSRILATNVYAGKLMDEYACEVISLICQPLSDSELDENLLVQSRAVDAIFQAIKNDIPVIVKEITKANKNILWRSLNLKESRNTFAWAVAHRQEEVARLLYEFAKEDANMVITIDKDGNNILHITAKLAPSYQLGRISGSAFRLQSELRWFKGVGEIVPRSYHEHKNNNGETPLEVFDREHKDLLKEAEEWGKKTAESSTVVGALIITIMFAMAFTVPGGNDQSTVIIFLGILTAHHAAEDYRKYSLVIWGLTFLFISIATMTIAFCAALFIMLEGRLVVAIPITLVAGIPIKWLGRFVAVGLRAL</sequence>
<dbReference type="InterPro" id="IPR036770">
    <property type="entry name" value="Ankyrin_rpt-contain_sf"/>
</dbReference>
<evidence type="ECO:0000256" key="3">
    <source>
        <dbReference type="SAM" id="Phobius"/>
    </source>
</evidence>
<dbReference type="Pfam" id="PF14223">
    <property type="entry name" value="Retrotran_gag_2"/>
    <property type="match status" value="1"/>
</dbReference>
<name>A0AAV5LN64_9ROSI</name>
<evidence type="ECO:0000313" key="6">
    <source>
        <dbReference type="Proteomes" id="UP001054252"/>
    </source>
</evidence>
<dbReference type="Gene3D" id="1.25.40.20">
    <property type="entry name" value="Ankyrin repeat-containing domain"/>
    <property type="match status" value="2"/>
</dbReference>
<feature type="transmembrane region" description="Helical" evidence="3">
    <location>
        <begin position="384"/>
        <end position="407"/>
    </location>
</feature>
<evidence type="ECO:0000259" key="4">
    <source>
        <dbReference type="Pfam" id="PF13962"/>
    </source>
</evidence>
<evidence type="ECO:0000313" key="5">
    <source>
        <dbReference type="EMBL" id="GKV38855.1"/>
    </source>
</evidence>
<dbReference type="PROSITE" id="PS50088">
    <property type="entry name" value="ANK_REPEAT"/>
    <property type="match status" value="1"/>
</dbReference>
<dbReference type="InterPro" id="IPR026961">
    <property type="entry name" value="PGG_dom"/>
</dbReference>
<protein>
    <recommendedName>
        <fullName evidence="4">PGG domain-containing protein</fullName>
    </recommendedName>
</protein>
<keyword evidence="6" id="KW-1185">Reference proteome</keyword>
<reference evidence="5 6" key="1">
    <citation type="journal article" date="2021" name="Commun. Biol.">
        <title>The genome of Shorea leprosula (Dipterocarpaceae) highlights the ecological relevance of drought in aseasonal tropical rainforests.</title>
        <authorList>
            <person name="Ng K.K.S."/>
            <person name="Kobayashi M.J."/>
            <person name="Fawcett J.A."/>
            <person name="Hatakeyama M."/>
            <person name="Paape T."/>
            <person name="Ng C.H."/>
            <person name="Ang C.C."/>
            <person name="Tnah L.H."/>
            <person name="Lee C.T."/>
            <person name="Nishiyama T."/>
            <person name="Sese J."/>
            <person name="O'Brien M.J."/>
            <person name="Copetti D."/>
            <person name="Mohd Noor M.I."/>
            <person name="Ong R.C."/>
            <person name="Putra M."/>
            <person name="Sireger I.Z."/>
            <person name="Indrioko S."/>
            <person name="Kosugi Y."/>
            <person name="Izuno A."/>
            <person name="Isagi Y."/>
            <person name="Lee S.L."/>
            <person name="Shimizu K.K."/>
        </authorList>
    </citation>
    <scope>NUCLEOTIDE SEQUENCE [LARGE SCALE GENOMIC DNA]</scope>
    <source>
        <strain evidence="5">214</strain>
    </source>
</reference>
<dbReference type="Pfam" id="PF12796">
    <property type="entry name" value="Ank_2"/>
    <property type="match status" value="1"/>
</dbReference>
<organism evidence="5 6">
    <name type="scientific">Rubroshorea leprosula</name>
    <dbReference type="NCBI Taxonomy" id="152421"/>
    <lineage>
        <taxon>Eukaryota</taxon>
        <taxon>Viridiplantae</taxon>
        <taxon>Streptophyta</taxon>
        <taxon>Embryophyta</taxon>
        <taxon>Tracheophyta</taxon>
        <taxon>Spermatophyta</taxon>
        <taxon>Magnoliopsida</taxon>
        <taxon>eudicotyledons</taxon>
        <taxon>Gunneridae</taxon>
        <taxon>Pentapetalae</taxon>
        <taxon>rosids</taxon>
        <taxon>malvids</taxon>
        <taxon>Malvales</taxon>
        <taxon>Dipterocarpaceae</taxon>
        <taxon>Rubroshorea</taxon>
    </lineage>
</organism>
<evidence type="ECO:0000256" key="1">
    <source>
        <dbReference type="PROSITE-ProRule" id="PRU00023"/>
    </source>
</evidence>
<keyword evidence="3" id="KW-0472">Membrane</keyword>
<gene>
    <name evidence="5" type="ORF">SLEP1_g46716</name>
</gene>
<keyword evidence="2" id="KW-0175">Coiled coil</keyword>
<dbReference type="AlphaFoldDB" id="A0AAV5LN64"/>
<comment type="caution">
    <text evidence="5">The sequence shown here is derived from an EMBL/GenBank/DDBJ whole genome shotgun (WGS) entry which is preliminary data.</text>
</comment>
<feature type="transmembrane region" description="Helical" evidence="3">
    <location>
        <begin position="660"/>
        <end position="685"/>
    </location>
</feature>
<dbReference type="InterPro" id="IPR002110">
    <property type="entry name" value="Ankyrin_rpt"/>
</dbReference>
<dbReference type="SUPFAM" id="SSF48403">
    <property type="entry name" value="Ankyrin repeat"/>
    <property type="match status" value="1"/>
</dbReference>
<feature type="transmembrane region" description="Helical" evidence="3">
    <location>
        <begin position="613"/>
        <end position="630"/>
    </location>
</feature>
<dbReference type="PROSITE" id="PS50297">
    <property type="entry name" value="ANK_REP_REGION"/>
    <property type="match status" value="1"/>
</dbReference>
<dbReference type="Pfam" id="PF13962">
    <property type="entry name" value="PGG"/>
    <property type="match status" value="1"/>
</dbReference>
<dbReference type="GO" id="GO:0016020">
    <property type="term" value="C:membrane"/>
    <property type="evidence" value="ECO:0007669"/>
    <property type="project" value="TreeGrafter"/>
</dbReference>
<evidence type="ECO:0000256" key="2">
    <source>
        <dbReference type="SAM" id="Coils"/>
    </source>
</evidence>
<accession>A0AAV5LN64</accession>
<dbReference type="SMART" id="SM00248">
    <property type="entry name" value="ANK"/>
    <property type="match status" value="4"/>
</dbReference>
<dbReference type="EMBL" id="BPVZ01000131">
    <property type="protein sequence ID" value="GKV38855.1"/>
    <property type="molecule type" value="Genomic_DNA"/>
</dbReference>
<proteinExistence type="predicted"/>